<gene>
    <name evidence="1" type="ORF">DPMN_135138</name>
</gene>
<proteinExistence type="predicted"/>
<reference evidence="1" key="1">
    <citation type="journal article" date="2019" name="bioRxiv">
        <title>The Genome of the Zebra Mussel, Dreissena polymorpha: A Resource for Invasive Species Research.</title>
        <authorList>
            <person name="McCartney M.A."/>
            <person name="Auch B."/>
            <person name="Kono T."/>
            <person name="Mallez S."/>
            <person name="Zhang Y."/>
            <person name="Obille A."/>
            <person name="Becker A."/>
            <person name="Abrahante J.E."/>
            <person name="Garbe J."/>
            <person name="Badalamenti J.P."/>
            <person name="Herman A."/>
            <person name="Mangelson H."/>
            <person name="Liachko I."/>
            <person name="Sullivan S."/>
            <person name="Sone E.D."/>
            <person name="Koren S."/>
            <person name="Silverstein K.A.T."/>
            <person name="Beckman K.B."/>
            <person name="Gohl D.M."/>
        </authorList>
    </citation>
    <scope>NUCLEOTIDE SEQUENCE</scope>
    <source>
        <strain evidence="1">Duluth1</strain>
        <tissue evidence="1">Whole animal</tissue>
    </source>
</reference>
<keyword evidence="2" id="KW-1185">Reference proteome</keyword>
<reference evidence="1" key="2">
    <citation type="submission" date="2020-11" db="EMBL/GenBank/DDBJ databases">
        <authorList>
            <person name="McCartney M.A."/>
            <person name="Auch B."/>
            <person name="Kono T."/>
            <person name="Mallez S."/>
            <person name="Becker A."/>
            <person name="Gohl D.M."/>
            <person name="Silverstein K.A.T."/>
            <person name="Koren S."/>
            <person name="Bechman K.B."/>
            <person name="Herman A."/>
            <person name="Abrahante J.E."/>
            <person name="Garbe J."/>
        </authorList>
    </citation>
    <scope>NUCLEOTIDE SEQUENCE</scope>
    <source>
        <strain evidence="1">Duluth1</strain>
        <tissue evidence="1">Whole animal</tissue>
    </source>
</reference>
<protein>
    <submittedName>
        <fullName evidence="1">Uncharacterized protein</fullName>
    </submittedName>
</protein>
<accession>A0A9D4JCJ7</accession>
<dbReference type="Proteomes" id="UP000828390">
    <property type="component" value="Unassembled WGS sequence"/>
</dbReference>
<dbReference type="EMBL" id="JAIWYP010000006">
    <property type="protein sequence ID" value="KAH3806810.1"/>
    <property type="molecule type" value="Genomic_DNA"/>
</dbReference>
<dbReference type="AlphaFoldDB" id="A0A9D4JCJ7"/>
<name>A0A9D4JCJ7_DREPO</name>
<sequence>MTSKLTRIGLPGLVNSSHLKHQEVFFSMRMASLTPFDSTPRTSIRLWQRTENTMVGDCLEYIRWFYTISAFRVQQQLKIWKVKDSQPNRYLQCRSSINRNTCWTL</sequence>
<comment type="caution">
    <text evidence="1">The sequence shown here is derived from an EMBL/GenBank/DDBJ whole genome shotgun (WGS) entry which is preliminary data.</text>
</comment>
<evidence type="ECO:0000313" key="1">
    <source>
        <dbReference type="EMBL" id="KAH3806810.1"/>
    </source>
</evidence>
<organism evidence="1 2">
    <name type="scientific">Dreissena polymorpha</name>
    <name type="common">Zebra mussel</name>
    <name type="synonym">Mytilus polymorpha</name>
    <dbReference type="NCBI Taxonomy" id="45954"/>
    <lineage>
        <taxon>Eukaryota</taxon>
        <taxon>Metazoa</taxon>
        <taxon>Spiralia</taxon>
        <taxon>Lophotrochozoa</taxon>
        <taxon>Mollusca</taxon>
        <taxon>Bivalvia</taxon>
        <taxon>Autobranchia</taxon>
        <taxon>Heteroconchia</taxon>
        <taxon>Euheterodonta</taxon>
        <taxon>Imparidentia</taxon>
        <taxon>Neoheterodontei</taxon>
        <taxon>Myida</taxon>
        <taxon>Dreissenoidea</taxon>
        <taxon>Dreissenidae</taxon>
        <taxon>Dreissena</taxon>
    </lineage>
</organism>
<evidence type="ECO:0000313" key="2">
    <source>
        <dbReference type="Proteomes" id="UP000828390"/>
    </source>
</evidence>